<accession>A0A1G1XTM0</accession>
<gene>
    <name evidence="1" type="ORF">A2729_04640</name>
</gene>
<sequence>MKKLTDLILKKAKKQRKRIGIGIIKIDNEILTSLNKAKKIVDVVIYGRKIPGLNCIEFFDYGKAARQMVKDFKEEKIDQFVRGQFDDFYVTDEFKRQFNINPREKRIDVSFMEDASGWQFFITGISNPDLNDLKDKIRVITGLTGWLKKQFDLELKVAAMATCRPGSYGKNKEMDKTYDEAEAVAKYLKRRNINTRNVNIEIEEAKKWGANLVLPARGMIGNQIFRTILYLGGGKNYFCPTIFSGKGVYADNSRNEKDWFYHLIFAQYLANYKNYERQSD</sequence>
<dbReference type="Proteomes" id="UP000178930">
    <property type="component" value="Unassembled WGS sequence"/>
</dbReference>
<dbReference type="EMBL" id="MHIB01000037">
    <property type="protein sequence ID" value="OGY43429.1"/>
    <property type="molecule type" value="Genomic_DNA"/>
</dbReference>
<proteinExistence type="predicted"/>
<reference evidence="1 2" key="1">
    <citation type="journal article" date="2016" name="Nat. Commun.">
        <title>Thousands of microbial genomes shed light on interconnected biogeochemical processes in an aquifer system.</title>
        <authorList>
            <person name="Anantharaman K."/>
            <person name="Brown C.T."/>
            <person name="Hug L.A."/>
            <person name="Sharon I."/>
            <person name="Castelle C.J."/>
            <person name="Probst A.J."/>
            <person name="Thomas B.C."/>
            <person name="Singh A."/>
            <person name="Wilkins M.J."/>
            <person name="Karaoz U."/>
            <person name="Brodie E.L."/>
            <person name="Williams K.H."/>
            <person name="Hubbard S.S."/>
            <person name="Banfield J.F."/>
        </authorList>
    </citation>
    <scope>NUCLEOTIDE SEQUENCE [LARGE SCALE GENOMIC DNA]</scope>
</reference>
<comment type="caution">
    <text evidence="1">The sequence shown here is derived from an EMBL/GenBank/DDBJ whole genome shotgun (WGS) entry which is preliminary data.</text>
</comment>
<evidence type="ECO:0000313" key="2">
    <source>
        <dbReference type="Proteomes" id="UP000178930"/>
    </source>
</evidence>
<protein>
    <submittedName>
        <fullName evidence="1">Uncharacterized protein</fullName>
    </submittedName>
</protein>
<organism evidence="1 2">
    <name type="scientific">Candidatus Buchananbacteria bacterium RIFCSPHIGHO2_01_FULL_39_14</name>
    <dbReference type="NCBI Taxonomy" id="1797532"/>
    <lineage>
        <taxon>Bacteria</taxon>
        <taxon>Candidatus Buchananiibacteriota</taxon>
    </lineage>
</organism>
<name>A0A1G1XTM0_9BACT</name>
<dbReference type="AlphaFoldDB" id="A0A1G1XTM0"/>
<evidence type="ECO:0000313" key="1">
    <source>
        <dbReference type="EMBL" id="OGY43429.1"/>
    </source>
</evidence>
<dbReference type="STRING" id="1797532.A2729_04640"/>